<protein>
    <submittedName>
        <fullName evidence="2">Uncharacterized protein</fullName>
    </submittedName>
</protein>
<proteinExistence type="predicted"/>
<feature type="region of interest" description="Disordered" evidence="1">
    <location>
        <begin position="1"/>
        <end position="30"/>
    </location>
</feature>
<organism evidence="2 3">
    <name type="scientific">Solea senegalensis</name>
    <name type="common">Senegalese sole</name>
    <dbReference type="NCBI Taxonomy" id="28829"/>
    <lineage>
        <taxon>Eukaryota</taxon>
        <taxon>Metazoa</taxon>
        <taxon>Chordata</taxon>
        <taxon>Craniata</taxon>
        <taxon>Vertebrata</taxon>
        <taxon>Euteleostomi</taxon>
        <taxon>Actinopterygii</taxon>
        <taxon>Neopterygii</taxon>
        <taxon>Teleostei</taxon>
        <taxon>Neoteleostei</taxon>
        <taxon>Acanthomorphata</taxon>
        <taxon>Carangaria</taxon>
        <taxon>Pleuronectiformes</taxon>
        <taxon>Pleuronectoidei</taxon>
        <taxon>Soleidae</taxon>
        <taxon>Solea</taxon>
    </lineage>
</organism>
<feature type="region of interest" description="Disordered" evidence="1">
    <location>
        <begin position="74"/>
        <end position="143"/>
    </location>
</feature>
<accession>A0AAV6QW52</accession>
<reference evidence="2 3" key="1">
    <citation type="journal article" date="2021" name="Sci. Rep.">
        <title>Chromosome anchoring in Senegalese sole (Solea senegalensis) reveals sex-associated markers and genome rearrangements in flatfish.</title>
        <authorList>
            <person name="Guerrero-Cozar I."/>
            <person name="Gomez-Garrido J."/>
            <person name="Berbel C."/>
            <person name="Martinez-Blanch J.F."/>
            <person name="Alioto T."/>
            <person name="Claros M.G."/>
            <person name="Gagnaire P.A."/>
            <person name="Manchado M."/>
        </authorList>
    </citation>
    <scope>NUCLEOTIDE SEQUENCE [LARGE SCALE GENOMIC DNA]</scope>
    <source>
        <strain evidence="2">Sse05_10M</strain>
    </source>
</reference>
<evidence type="ECO:0000313" key="2">
    <source>
        <dbReference type="EMBL" id="KAG7496399.1"/>
    </source>
</evidence>
<keyword evidence="3" id="KW-1185">Reference proteome</keyword>
<feature type="compositionally biased region" description="Low complexity" evidence="1">
    <location>
        <begin position="90"/>
        <end position="107"/>
    </location>
</feature>
<evidence type="ECO:0000256" key="1">
    <source>
        <dbReference type="SAM" id="MobiDB-lite"/>
    </source>
</evidence>
<dbReference type="Proteomes" id="UP000693946">
    <property type="component" value="Linkage Group LG3"/>
</dbReference>
<sequence length="256" mass="28335">MTGHFLRTDNKRHESEREPNTTCRTNQNQDHQHCDLARMWMFLLIVSLLDQNQASPTAGARGDAVQLIPQQEPVPITPSTTTAINQQTGSSSSSSSSSASSESSQSSEGLQQVRERQNQETMALEEMDSSQESRRNKSADPWLNEPALVREGLDEQQRHAGDDSVESQHQALLLNLHHLLGQPETKEIIPTKEVGGETTYVSENALDGGGVGADIVDAQLLPLDSMERENELTFDTPYHYHYHGHRGEEAALELGL</sequence>
<evidence type="ECO:0000313" key="3">
    <source>
        <dbReference type="Proteomes" id="UP000693946"/>
    </source>
</evidence>
<feature type="compositionally biased region" description="Polar residues" evidence="1">
    <location>
        <begin position="77"/>
        <end position="89"/>
    </location>
</feature>
<dbReference type="AlphaFoldDB" id="A0AAV6QW52"/>
<name>A0AAV6QW52_SOLSE</name>
<gene>
    <name evidence="2" type="ORF">JOB18_018245</name>
</gene>
<feature type="compositionally biased region" description="Basic and acidic residues" evidence="1">
    <location>
        <begin position="1"/>
        <end position="19"/>
    </location>
</feature>
<feature type="compositionally biased region" description="Polar residues" evidence="1">
    <location>
        <begin position="20"/>
        <end position="29"/>
    </location>
</feature>
<comment type="caution">
    <text evidence="2">The sequence shown here is derived from an EMBL/GenBank/DDBJ whole genome shotgun (WGS) entry which is preliminary data.</text>
</comment>
<dbReference type="EMBL" id="JAGKHQ010000015">
    <property type="protein sequence ID" value="KAG7496399.1"/>
    <property type="molecule type" value="Genomic_DNA"/>
</dbReference>